<protein>
    <submittedName>
        <fullName evidence="2">Uncharacterized protein</fullName>
    </submittedName>
</protein>
<keyword evidence="1" id="KW-0812">Transmembrane</keyword>
<accession>A0A0F9WG26</accession>
<name>A0A0F9WG26_9MICR</name>
<keyword evidence="1" id="KW-0472">Membrane</keyword>
<sequence length="57" mass="6977">MFYELPEKVKNGYFLKGLPFNNTAQCLYKFKIDFFTILKIFMQVFEILVKIFFQIIR</sequence>
<keyword evidence="1" id="KW-1133">Transmembrane helix</keyword>
<organism evidence="2 3">
    <name type="scientific">Vairimorpha ceranae</name>
    <dbReference type="NCBI Taxonomy" id="40302"/>
    <lineage>
        <taxon>Eukaryota</taxon>
        <taxon>Fungi</taxon>
        <taxon>Fungi incertae sedis</taxon>
        <taxon>Microsporidia</taxon>
        <taxon>Nosematidae</taxon>
        <taxon>Vairimorpha</taxon>
    </lineage>
</organism>
<gene>
    <name evidence="2" type="ORF">AAJ76_400027493</name>
</gene>
<evidence type="ECO:0000313" key="2">
    <source>
        <dbReference type="EMBL" id="KKO76311.1"/>
    </source>
</evidence>
<evidence type="ECO:0000256" key="1">
    <source>
        <dbReference type="SAM" id="Phobius"/>
    </source>
</evidence>
<comment type="caution">
    <text evidence="2">The sequence shown here is derived from an EMBL/GenBank/DDBJ whole genome shotgun (WGS) entry which is preliminary data.</text>
</comment>
<dbReference type="GeneID" id="36320474"/>
<keyword evidence="3" id="KW-1185">Reference proteome</keyword>
<dbReference type="VEuPathDB" id="MicrosporidiaDB:AAJ76_400027493"/>
<dbReference type="RefSeq" id="XP_024332053.1">
    <property type="nucleotide sequence ID" value="XM_024475528.1"/>
</dbReference>
<dbReference type="AlphaFoldDB" id="A0A0F9WG26"/>
<proteinExistence type="predicted"/>
<feature type="transmembrane region" description="Helical" evidence="1">
    <location>
        <begin position="34"/>
        <end position="53"/>
    </location>
</feature>
<dbReference type="Proteomes" id="UP000034350">
    <property type="component" value="Unassembled WGS sequence"/>
</dbReference>
<evidence type="ECO:0000313" key="3">
    <source>
        <dbReference type="Proteomes" id="UP000034350"/>
    </source>
</evidence>
<reference evidence="2 3" key="1">
    <citation type="journal article" date="2015" name="Environ. Microbiol.">
        <title>Genome analyses suggest the presence of polyploidy and recent human-driven expansions in eight global populations of the honeybee pathogen Nosema ceranae.</title>
        <authorList>
            <person name="Pelin A."/>
            <person name="Selman M."/>
            <person name="Aris-Brosou S."/>
            <person name="Farinelli L."/>
            <person name="Corradi N."/>
        </authorList>
    </citation>
    <scope>NUCLEOTIDE SEQUENCE [LARGE SCALE GENOMIC DNA]</scope>
    <source>
        <strain evidence="2 3">PA08 1199</strain>
    </source>
</reference>
<dbReference type="EMBL" id="JPQZ01000004">
    <property type="protein sequence ID" value="KKO76311.1"/>
    <property type="molecule type" value="Genomic_DNA"/>
</dbReference>